<evidence type="ECO:0000313" key="11">
    <source>
        <dbReference type="Proteomes" id="UP000694843"/>
    </source>
</evidence>
<dbReference type="InterPro" id="IPR038275">
    <property type="entry name" value="Nuf2_N_sf"/>
</dbReference>
<comment type="similarity">
    <text evidence="2">Belongs to the NUF2 family.</text>
</comment>
<dbReference type="GO" id="GO:0051301">
    <property type="term" value="P:cell division"/>
    <property type="evidence" value="ECO:0007669"/>
    <property type="project" value="UniProtKB-KW"/>
</dbReference>
<dbReference type="GO" id="GO:0031262">
    <property type="term" value="C:Ndc80 complex"/>
    <property type="evidence" value="ECO:0007669"/>
    <property type="project" value="InterPro"/>
</dbReference>
<reference evidence="12 13" key="1">
    <citation type="submission" date="2025-04" db="UniProtKB">
        <authorList>
            <consortium name="RefSeq"/>
        </authorList>
    </citation>
    <scope>IDENTIFICATION</scope>
    <source>
        <tissue evidence="12 13">Whole organism</tissue>
    </source>
</reference>
<accession>A0A8B7NE17</accession>
<evidence type="ECO:0000313" key="13">
    <source>
        <dbReference type="RefSeq" id="XP_018011852.1"/>
    </source>
</evidence>
<evidence type="ECO:0000256" key="1">
    <source>
        <dbReference type="ARBA" id="ARBA00004584"/>
    </source>
</evidence>
<protein>
    <submittedName>
        <fullName evidence="12 13">Immunoglobulin G-binding protein H-like</fullName>
    </submittedName>
</protein>
<feature type="domain" description="Kinetochore protein Nuf2 N-terminal" evidence="10">
    <location>
        <begin position="29"/>
        <end position="129"/>
    </location>
</feature>
<dbReference type="GeneID" id="108669078"/>
<gene>
    <name evidence="12 13" type="primary">LOC108669078</name>
</gene>
<evidence type="ECO:0000256" key="6">
    <source>
        <dbReference type="ARBA" id="ARBA00023054"/>
    </source>
</evidence>
<dbReference type="KEGG" id="hazt:108669078"/>
<dbReference type="Pfam" id="PF03800">
    <property type="entry name" value="Nuf2"/>
    <property type="match status" value="1"/>
</dbReference>
<organism evidence="11 13">
    <name type="scientific">Hyalella azteca</name>
    <name type="common">Amphipod</name>
    <dbReference type="NCBI Taxonomy" id="294128"/>
    <lineage>
        <taxon>Eukaryota</taxon>
        <taxon>Metazoa</taxon>
        <taxon>Ecdysozoa</taxon>
        <taxon>Arthropoda</taxon>
        <taxon>Crustacea</taxon>
        <taxon>Multicrustacea</taxon>
        <taxon>Malacostraca</taxon>
        <taxon>Eumalacostraca</taxon>
        <taxon>Peracarida</taxon>
        <taxon>Amphipoda</taxon>
        <taxon>Senticaudata</taxon>
        <taxon>Talitrida</taxon>
        <taxon>Talitroidea</taxon>
        <taxon>Hyalellidae</taxon>
        <taxon>Hyalella</taxon>
    </lineage>
</organism>
<dbReference type="Proteomes" id="UP000694843">
    <property type="component" value="Unplaced"/>
</dbReference>
<feature type="coiled-coil region" evidence="9">
    <location>
        <begin position="269"/>
        <end position="296"/>
    </location>
</feature>
<evidence type="ECO:0000256" key="4">
    <source>
        <dbReference type="ARBA" id="ARBA00022618"/>
    </source>
</evidence>
<dbReference type="InterPro" id="IPR005549">
    <property type="entry name" value="Kinetochore_Nuf2_N"/>
</dbReference>
<sequence length="455" mass="52920">MSRSSKQASAELLEDRESWIRVFNMCYNCDCTMKQVEDLDKGFVFSIYLQFAKFTLRASLDKMKQMGPMCPEDCHTYPEAYEKAILAPRLAKLLAWFFNKRYKDNTFGFEDLFAVDKSRTRRFFNYMVNAIHELSEFDEATEKIRLEAFQRKEDMARIESEHSRLLASLQQLKEQQKEMHKMQEQGNELNEKLMQSLQNKGVVKEQLKAELEAKKKEIAEQAETARALTGECDHLAETIQELEGCVVTQAELDDLQQRDHNIATANTDNSNKDKQLEALESLHSETERKVALLKDKILPLDQDLSHQLQELAELLKTEDLCNRQSRAQSASEELDHRNSVLREKLAALDEQRSSNAENWNRKMNGFQADMQAARQMLDELDQADKCDEAKEVALKEQLQAADRELDALQKEAVQVEEFFKSRIAQHIEALKDYNSWKKQAFNEFIMKLNEHVLDD</sequence>
<proteinExistence type="inferred from homology"/>
<evidence type="ECO:0000256" key="8">
    <source>
        <dbReference type="ARBA" id="ARBA00023328"/>
    </source>
</evidence>
<evidence type="ECO:0000256" key="5">
    <source>
        <dbReference type="ARBA" id="ARBA00022776"/>
    </source>
</evidence>
<evidence type="ECO:0000256" key="2">
    <source>
        <dbReference type="ARBA" id="ARBA00005498"/>
    </source>
</evidence>
<dbReference type="Gene3D" id="1.10.418.60">
    <property type="entry name" value="Ncd80 complex, Nuf2 subunit"/>
    <property type="match status" value="1"/>
</dbReference>
<comment type="subcellular location">
    <subcellularLocation>
        <location evidence="1">Chromosome</location>
        <location evidence="1">Centromere</location>
    </subcellularLocation>
</comment>
<feature type="coiled-coil region" evidence="9">
    <location>
        <begin position="331"/>
        <end position="418"/>
    </location>
</feature>
<dbReference type="OrthoDB" id="10547371at2759"/>
<evidence type="ECO:0000256" key="3">
    <source>
        <dbReference type="ARBA" id="ARBA00022454"/>
    </source>
</evidence>
<feature type="coiled-coil region" evidence="9">
    <location>
        <begin position="155"/>
        <end position="231"/>
    </location>
</feature>
<evidence type="ECO:0000313" key="12">
    <source>
        <dbReference type="RefSeq" id="XP_018011851.1"/>
    </source>
</evidence>
<dbReference type="RefSeq" id="XP_018011852.1">
    <property type="nucleotide sequence ID" value="XM_018156363.2"/>
</dbReference>
<dbReference type="AlphaFoldDB" id="A0A8B7NE17"/>
<keyword evidence="7" id="KW-0131">Cell cycle</keyword>
<keyword evidence="6 9" id="KW-0175">Coiled coil</keyword>
<dbReference type="RefSeq" id="XP_018011851.1">
    <property type="nucleotide sequence ID" value="XM_018156362.2"/>
</dbReference>
<keyword evidence="11" id="KW-1185">Reference proteome</keyword>
<evidence type="ECO:0000259" key="10">
    <source>
        <dbReference type="Pfam" id="PF03800"/>
    </source>
</evidence>
<keyword evidence="4" id="KW-0132">Cell division</keyword>
<keyword evidence="3" id="KW-0158">Chromosome</keyword>
<keyword evidence="8" id="KW-0137">Centromere</keyword>
<keyword evidence="5" id="KW-0498">Mitosis</keyword>
<evidence type="ECO:0000256" key="9">
    <source>
        <dbReference type="SAM" id="Coils"/>
    </source>
</evidence>
<name>A0A8B7NE17_HYAAZ</name>
<evidence type="ECO:0000256" key="7">
    <source>
        <dbReference type="ARBA" id="ARBA00023306"/>
    </source>
</evidence>